<keyword evidence="1" id="KW-0092">Biotin</keyword>
<comment type="caution">
    <text evidence="4">The sequence shown here is derived from an EMBL/GenBank/DDBJ whole genome shotgun (WGS) entry which is preliminary data.</text>
</comment>
<organism evidence="4">
    <name type="scientific">Fervidicoccus fontis</name>
    <dbReference type="NCBI Taxonomy" id="683846"/>
    <lineage>
        <taxon>Archaea</taxon>
        <taxon>Thermoproteota</taxon>
        <taxon>Thermoprotei</taxon>
        <taxon>Fervidicoccales</taxon>
        <taxon>Fervidicoccaceae</taxon>
        <taxon>Fervidicoccus</taxon>
    </lineage>
</organism>
<feature type="domain" description="Lipoyl-binding" evidence="3">
    <location>
        <begin position="82"/>
        <end position="157"/>
    </location>
</feature>
<dbReference type="PROSITE" id="PS50968">
    <property type="entry name" value="BIOTINYL_LIPOYL"/>
    <property type="match status" value="1"/>
</dbReference>
<dbReference type="SUPFAM" id="SSF51230">
    <property type="entry name" value="Single hybrid motif"/>
    <property type="match status" value="1"/>
</dbReference>
<evidence type="ECO:0000259" key="3">
    <source>
        <dbReference type="PROSITE" id="PS50968"/>
    </source>
</evidence>
<dbReference type="PANTHER" id="PTHR45266:SF3">
    <property type="entry name" value="OXALOACETATE DECARBOXYLASE ALPHA CHAIN"/>
    <property type="match status" value="1"/>
</dbReference>
<dbReference type="InterPro" id="IPR011053">
    <property type="entry name" value="Single_hybrid_motif"/>
</dbReference>
<dbReference type="Pfam" id="PF00364">
    <property type="entry name" value="Biotin_lipoyl"/>
    <property type="match status" value="1"/>
</dbReference>
<proteinExistence type="predicted"/>
<protein>
    <submittedName>
        <fullName evidence="4">Biotin/lipoyl-binding protein</fullName>
    </submittedName>
</protein>
<reference evidence="4" key="1">
    <citation type="journal article" date="2020" name="mSystems">
        <title>Genome- and Community-Level Interaction Insights into Carbon Utilization and Element Cycling Functions of Hydrothermarchaeota in Hydrothermal Sediment.</title>
        <authorList>
            <person name="Zhou Z."/>
            <person name="Liu Y."/>
            <person name="Xu W."/>
            <person name="Pan J."/>
            <person name="Luo Z.H."/>
            <person name="Li M."/>
        </authorList>
    </citation>
    <scope>NUCLEOTIDE SEQUENCE [LARGE SCALE GENOMIC DNA]</scope>
    <source>
        <strain evidence="4">SpSt-123</strain>
    </source>
</reference>
<dbReference type="AlphaFoldDB" id="A0A7C1E8G2"/>
<name>A0A7C1E8G2_9CREN</name>
<dbReference type="InterPro" id="IPR000089">
    <property type="entry name" value="Biotin_lipoyl"/>
</dbReference>
<accession>A0A7C1E8G2</accession>
<dbReference type="FunFam" id="2.40.50.100:FF:000003">
    <property type="entry name" value="Acetyl-CoA carboxylase biotin carboxyl carrier protein"/>
    <property type="match status" value="1"/>
</dbReference>
<evidence type="ECO:0000256" key="2">
    <source>
        <dbReference type="SAM" id="MobiDB-lite"/>
    </source>
</evidence>
<dbReference type="InterPro" id="IPR050709">
    <property type="entry name" value="Biotin_Carboxyl_Carrier/Decarb"/>
</dbReference>
<dbReference type="CDD" id="cd06850">
    <property type="entry name" value="biotinyl_domain"/>
    <property type="match status" value="1"/>
</dbReference>
<dbReference type="PANTHER" id="PTHR45266">
    <property type="entry name" value="OXALOACETATE DECARBOXYLASE ALPHA CHAIN"/>
    <property type="match status" value="1"/>
</dbReference>
<feature type="region of interest" description="Disordered" evidence="2">
    <location>
        <begin position="57"/>
        <end position="88"/>
    </location>
</feature>
<gene>
    <name evidence="4" type="ORF">ENO04_03770</name>
</gene>
<dbReference type="Gene3D" id="2.40.50.100">
    <property type="match status" value="1"/>
</dbReference>
<sequence length="157" mass="16689">MSVYKVKVGEKEYTVKIVGEKEGALEIDVDGTKLTVSLESLEKAAGIQQATVSQIEAKKEEAKPVAQPVAQPATPPPPPPAQQTQVAAGAITSRVPGKIKEVKVSEGQSVKRGDTVIIMESMKMEIEVKANKDGVVKAIYVKPGQFVAQGTPLILIE</sequence>
<evidence type="ECO:0000256" key="1">
    <source>
        <dbReference type="ARBA" id="ARBA00023267"/>
    </source>
</evidence>
<dbReference type="EMBL" id="DSDY01000120">
    <property type="protein sequence ID" value="HDS10716.1"/>
    <property type="molecule type" value="Genomic_DNA"/>
</dbReference>
<evidence type="ECO:0000313" key="4">
    <source>
        <dbReference type="EMBL" id="HDS10716.1"/>
    </source>
</evidence>